<name>A0A8J4T433_9TREM</name>
<keyword evidence="1 2" id="KW-0117">Actin capping</keyword>
<comment type="function">
    <text evidence="2">F-actin-capping proteins bind in a Ca(2+)-independent manner to the fast growing ends of actin filaments (barbed end) thereby blocking the exchange of subunits at these ends. Unlike other capping proteins (such as gelsolin and severin), these proteins do not sever actin filaments.</text>
</comment>
<keyword evidence="2" id="KW-0009">Actin-binding</keyword>
<dbReference type="InterPro" id="IPR037282">
    <property type="entry name" value="CapZ_alpha/beta"/>
</dbReference>
<dbReference type="GO" id="GO:0051016">
    <property type="term" value="P:barbed-end actin filament capping"/>
    <property type="evidence" value="ECO:0007669"/>
    <property type="project" value="UniProtKB-UniRule"/>
</dbReference>
<organism evidence="3 4">
    <name type="scientific">Paragonimus heterotremus</name>
    <dbReference type="NCBI Taxonomy" id="100268"/>
    <lineage>
        <taxon>Eukaryota</taxon>
        <taxon>Metazoa</taxon>
        <taxon>Spiralia</taxon>
        <taxon>Lophotrochozoa</taxon>
        <taxon>Platyhelminthes</taxon>
        <taxon>Trematoda</taxon>
        <taxon>Digenea</taxon>
        <taxon>Plagiorchiida</taxon>
        <taxon>Troglotremata</taxon>
        <taxon>Troglotrematidae</taxon>
        <taxon>Paragonimus</taxon>
    </lineage>
</organism>
<dbReference type="AlphaFoldDB" id="A0A8J4T433"/>
<dbReference type="InterPro" id="IPR002189">
    <property type="entry name" value="CapZ_alpha"/>
</dbReference>
<dbReference type="GO" id="GO:0008290">
    <property type="term" value="C:F-actin capping protein complex"/>
    <property type="evidence" value="ECO:0007669"/>
    <property type="project" value="UniProtKB-UniRule"/>
</dbReference>
<dbReference type="Pfam" id="PF01267">
    <property type="entry name" value="F-actin_cap_A"/>
    <property type="match status" value="1"/>
</dbReference>
<proteinExistence type="inferred from homology"/>
<dbReference type="GO" id="GO:0030863">
    <property type="term" value="C:cortical cytoskeleton"/>
    <property type="evidence" value="ECO:0007669"/>
    <property type="project" value="TreeGrafter"/>
</dbReference>
<evidence type="ECO:0000313" key="3">
    <source>
        <dbReference type="EMBL" id="KAF5405251.1"/>
    </source>
</evidence>
<dbReference type="EMBL" id="LUCH01000397">
    <property type="protein sequence ID" value="KAF5405251.1"/>
    <property type="molecule type" value="Genomic_DNA"/>
</dbReference>
<protein>
    <recommendedName>
        <fullName evidence="2">F-actin-capping protein subunit alpha</fullName>
    </recommendedName>
</protein>
<evidence type="ECO:0000256" key="1">
    <source>
        <dbReference type="ARBA" id="ARBA00022467"/>
    </source>
</evidence>
<accession>A0A8J4T433</accession>
<dbReference type="GO" id="GO:0030036">
    <property type="term" value="P:actin cytoskeleton organization"/>
    <property type="evidence" value="ECO:0007669"/>
    <property type="project" value="TreeGrafter"/>
</dbReference>
<gene>
    <name evidence="3" type="ORF">PHET_01239</name>
</gene>
<comment type="subunit">
    <text evidence="2">Heterodimer of an alpha and a beta subunit.</text>
</comment>
<sequence>MSDTTFKALRRQLPLTRSKIDWNKIITYQIGGELSRAS</sequence>
<evidence type="ECO:0000313" key="4">
    <source>
        <dbReference type="Proteomes" id="UP000748531"/>
    </source>
</evidence>
<evidence type="ECO:0000256" key="2">
    <source>
        <dbReference type="RuleBase" id="RU365077"/>
    </source>
</evidence>
<comment type="caution">
    <text evidence="3">The sequence shown here is derived from an EMBL/GenBank/DDBJ whole genome shotgun (WGS) entry which is preliminary data.</text>
</comment>
<dbReference type="GO" id="GO:0051015">
    <property type="term" value="F:actin filament binding"/>
    <property type="evidence" value="ECO:0007669"/>
    <property type="project" value="TreeGrafter"/>
</dbReference>
<dbReference type="OrthoDB" id="340550at2759"/>
<dbReference type="PANTHER" id="PTHR10653">
    <property type="entry name" value="F-ACTIN-CAPPING PROTEIN SUBUNIT ALPHA"/>
    <property type="match status" value="1"/>
</dbReference>
<dbReference type="SUPFAM" id="SSF90096">
    <property type="entry name" value="Subunits of heterodimeric actin filament capping protein Capz"/>
    <property type="match status" value="1"/>
</dbReference>
<keyword evidence="4" id="KW-1185">Reference proteome</keyword>
<dbReference type="PANTHER" id="PTHR10653:SF0">
    <property type="entry name" value="F-ACTIN-CAPPING PROTEIN SUBUNIT ALPHA"/>
    <property type="match status" value="1"/>
</dbReference>
<dbReference type="Proteomes" id="UP000748531">
    <property type="component" value="Unassembled WGS sequence"/>
</dbReference>
<comment type="similarity">
    <text evidence="2">Belongs to the F-actin-capping protein alpha subunit family.</text>
</comment>
<reference evidence="3" key="1">
    <citation type="submission" date="2019-05" db="EMBL/GenBank/DDBJ databases">
        <title>Annotation for the trematode Paragonimus heterotremus.</title>
        <authorList>
            <person name="Choi Y.-J."/>
        </authorList>
    </citation>
    <scope>NUCLEOTIDE SEQUENCE</scope>
    <source>
        <strain evidence="3">LC</strain>
    </source>
</reference>